<name>X0SDD1_9ZZZZ</name>
<dbReference type="EMBL" id="BARS01001967">
    <property type="protein sequence ID" value="GAF79048.1"/>
    <property type="molecule type" value="Genomic_DNA"/>
</dbReference>
<evidence type="ECO:0000313" key="1">
    <source>
        <dbReference type="EMBL" id="GAF79048.1"/>
    </source>
</evidence>
<sequence length="209" mass="23123">MALQAFHGLVAQAPAALALIEAVLLEQDLLSREAALAGELERPEPVVLTAEQVSGTEPLPECLTGESPRPRRIAADATWEAYYRYSRRLATAGRCEFVRRWVGFEVALRNALASARARALDLDPDEYLVAEEIADADAPVAEIVSSWSAAADPLSALRVLDGRRWAWIDEHSRYFSFALDELAGYARKLVLVCRWYVLAREQARAAQVS</sequence>
<gene>
    <name evidence="1" type="ORF">S01H1_03637</name>
</gene>
<organism evidence="1">
    <name type="scientific">marine sediment metagenome</name>
    <dbReference type="NCBI Taxonomy" id="412755"/>
    <lineage>
        <taxon>unclassified sequences</taxon>
        <taxon>metagenomes</taxon>
        <taxon>ecological metagenomes</taxon>
    </lineage>
</organism>
<accession>X0SDD1</accession>
<protein>
    <recommendedName>
        <fullName evidence="2">DUF2764 family protein</fullName>
    </recommendedName>
</protein>
<reference evidence="1" key="1">
    <citation type="journal article" date="2014" name="Front. Microbiol.">
        <title>High frequency of phylogenetically diverse reductive dehalogenase-homologous genes in deep subseafloor sedimentary metagenomes.</title>
        <authorList>
            <person name="Kawai M."/>
            <person name="Futagami T."/>
            <person name="Toyoda A."/>
            <person name="Takaki Y."/>
            <person name="Nishi S."/>
            <person name="Hori S."/>
            <person name="Arai W."/>
            <person name="Tsubouchi T."/>
            <person name="Morono Y."/>
            <person name="Uchiyama I."/>
            <person name="Ito T."/>
            <person name="Fujiyama A."/>
            <person name="Inagaki F."/>
            <person name="Takami H."/>
        </authorList>
    </citation>
    <scope>NUCLEOTIDE SEQUENCE</scope>
    <source>
        <strain evidence="1">Expedition CK06-06</strain>
    </source>
</reference>
<dbReference type="InterPro" id="IPR024492">
    <property type="entry name" value="DUF2764"/>
</dbReference>
<evidence type="ECO:0008006" key="2">
    <source>
        <dbReference type="Google" id="ProtNLM"/>
    </source>
</evidence>
<proteinExistence type="predicted"/>
<dbReference type="AlphaFoldDB" id="X0SDD1"/>
<dbReference type="Pfam" id="PF10962">
    <property type="entry name" value="DUF2764"/>
    <property type="match status" value="1"/>
</dbReference>
<comment type="caution">
    <text evidence="1">The sequence shown here is derived from an EMBL/GenBank/DDBJ whole genome shotgun (WGS) entry which is preliminary data.</text>
</comment>